<dbReference type="OrthoDB" id="5137249at2"/>
<proteinExistence type="predicted"/>
<organism evidence="1 2">
    <name type="scientific">Acidaminobacter hydrogenoformans DSM 2784</name>
    <dbReference type="NCBI Taxonomy" id="1120920"/>
    <lineage>
        <taxon>Bacteria</taxon>
        <taxon>Bacillati</taxon>
        <taxon>Bacillota</taxon>
        <taxon>Clostridia</taxon>
        <taxon>Peptostreptococcales</taxon>
        <taxon>Acidaminobacteraceae</taxon>
        <taxon>Acidaminobacter</taxon>
    </lineage>
</organism>
<dbReference type="Proteomes" id="UP000199208">
    <property type="component" value="Unassembled WGS sequence"/>
</dbReference>
<sequence length="278" mass="33423">MGKFGRGDYGSKSIDLSKIKARQLFLEALDEFYPEIGDYLIEKVYTEFIGLAASVPGVWEKGYIDSGHYDPDRRKDNEIIHYYFGKLSTLRDWRSKFNINQKWIIKPLIIKLDMCYQFYKANLPDKEMKELIQDVGFFSNNVMGLLDYDYGEERKIEAATRKIGKLRGYIPTSESKDDYKLRIEIFLNNIDQYFEKVDKYMEKEGYEEIDKKYTFRQTKADPLDHMRWFIEKKFFEFDDAKIIRLHNRRYIHDEDKQIKSNYNLTNTLQKVALRLEWE</sequence>
<dbReference type="EMBL" id="FMWL01000034">
    <property type="protein sequence ID" value="SCZ82099.1"/>
    <property type="molecule type" value="Genomic_DNA"/>
</dbReference>
<gene>
    <name evidence="1" type="ORF">SAMN03080599_03356</name>
</gene>
<dbReference type="AlphaFoldDB" id="A0A1G5S906"/>
<dbReference type="RefSeq" id="WP_092593540.1">
    <property type="nucleotide sequence ID" value="NZ_FMWL01000034.1"/>
</dbReference>
<evidence type="ECO:0000313" key="1">
    <source>
        <dbReference type="EMBL" id="SCZ82099.1"/>
    </source>
</evidence>
<accession>A0A1G5S906</accession>
<evidence type="ECO:0000313" key="2">
    <source>
        <dbReference type="Proteomes" id="UP000199208"/>
    </source>
</evidence>
<reference evidence="1 2" key="1">
    <citation type="submission" date="2016-10" db="EMBL/GenBank/DDBJ databases">
        <authorList>
            <person name="de Groot N.N."/>
        </authorList>
    </citation>
    <scope>NUCLEOTIDE SEQUENCE [LARGE SCALE GENOMIC DNA]</scope>
    <source>
        <strain evidence="1 2">DSM 2784</strain>
    </source>
</reference>
<keyword evidence="2" id="KW-1185">Reference proteome</keyword>
<name>A0A1G5S906_9FIRM</name>
<protein>
    <submittedName>
        <fullName evidence="1">Uncharacterized protein</fullName>
    </submittedName>
</protein>